<dbReference type="PANTHER" id="PTHR37487">
    <property type="entry name" value="CHROMOSOME 1, WHOLE GENOME SHOTGUN SEQUENCE"/>
    <property type="match status" value="1"/>
</dbReference>
<dbReference type="PANTHER" id="PTHR37487:SF3">
    <property type="entry name" value="CLEAVAGE_POLYADENYLATION SPECIFICITY FACTOR A SUBUNIT N-TERMINAL DOMAIN-CONTAINING PROTEIN"/>
    <property type="match status" value="1"/>
</dbReference>
<feature type="transmembrane region" description="Helical" evidence="1">
    <location>
        <begin position="272"/>
        <end position="294"/>
    </location>
</feature>
<evidence type="ECO:0000313" key="4">
    <source>
        <dbReference type="Proteomes" id="UP000076738"/>
    </source>
</evidence>
<feature type="signal peptide" evidence="2">
    <location>
        <begin position="1"/>
        <end position="19"/>
    </location>
</feature>
<organism evidence="3 4">
    <name type="scientific">Calocera viscosa (strain TUFC12733)</name>
    <dbReference type="NCBI Taxonomy" id="1330018"/>
    <lineage>
        <taxon>Eukaryota</taxon>
        <taxon>Fungi</taxon>
        <taxon>Dikarya</taxon>
        <taxon>Basidiomycota</taxon>
        <taxon>Agaricomycotina</taxon>
        <taxon>Dacrymycetes</taxon>
        <taxon>Dacrymycetales</taxon>
        <taxon>Dacrymycetaceae</taxon>
        <taxon>Calocera</taxon>
    </lineage>
</organism>
<keyword evidence="4" id="KW-1185">Reference proteome</keyword>
<reference evidence="3 4" key="1">
    <citation type="journal article" date="2016" name="Mol. Biol. Evol.">
        <title>Comparative Genomics of Early-Diverging Mushroom-Forming Fungi Provides Insights into the Origins of Lignocellulose Decay Capabilities.</title>
        <authorList>
            <person name="Nagy L.G."/>
            <person name="Riley R."/>
            <person name="Tritt A."/>
            <person name="Adam C."/>
            <person name="Daum C."/>
            <person name="Floudas D."/>
            <person name="Sun H."/>
            <person name="Yadav J.S."/>
            <person name="Pangilinan J."/>
            <person name="Larsson K.H."/>
            <person name="Matsuura K."/>
            <person name="Barry K."/>
            <person name="Labutti K."/>
            <person name="Kuo R."/>
            <person name="Ohm R.A."/>
            <person name="Bhattacharya S.S."/>
            <person name="Shirouzu T."/>
            <person name="Yoshinaga Y."/>
            <person name="Martin F.M."/>
            <person name="Grigoriev I.V."/>
            <person name="Hibbett D.S."/>
        </authorList>
    </citation>
    <scope>NUCLEOTIDE SEQUENCE [LARGE SCALE GENOMIC DNA]</scope>
    <source>
        <strain evidence="3 4">TUFC12733</strain>
    </source>
</reference>
<protein>
    <submittedName>
        <fullName evidence="3">Uncharacterized protein</fullName>
    </submittedName>
</protein>
<keyword evidence="2" id="KW-0732">Signal</keyword>
<name>A0A167NMN1_CALVF</name>
<dbReference type="EMBL" id="KV417278">
    <property type="protein sequence ID" value="KZO97872.1"/>
    <property type="molecule type" value="Genomic_DNA"/>
</dbReference>
<dbReference type="STRING" id="1330018.A0A167NMN1"/>
<proteinExistence type="predicted"/>
<dbReference type="Proteomes" id="UP000076738">
    <property type="component" value="Unassembled WGS sequence"/>
</dbReference>
<evidence type="ECO:0000256" key="1">
    <source>
        <dbReference type="SAM" id="Phobius"/>
    </source>
</evidence>
<dbReference type="OrthoDB" id="2591431at2759"/>
<accession>A0A167NMN1</accession>
<evidence type="ECO:0000256" key="2">
    <source>
        <dbReference type="SAM" id="SignalP"/>
    </source>
</evidence>
<keyword evidence="1" id="KW-0472">Membrane</keyword>
<keyword evidence="1" id="KW-1133">Transmembrane helix</keyword>
<dbReference type="AlphaFoldDB" id="A0A167NMN1"/>
<gene>
    <name evidence="3" type="ORF">CALVIDRAFT_535970</name>
</gene>
<keyword evidence="1" id="KW-0812">Transmembrane</keyword>
<feature type="chain" id="PRO_5007890782" evidence="2">
    <location>
        <begin position="20"/>
        <end position="336"/>
    </location>
</feature>
<sequence length="336" mass="35434">MQLLALFLSALALPTFVHAFTFTINEAPTQCGQLTLNWTGGIAPYEVTLLTLNGINTTTAIWTDSVIDTNITTDSWTTTVKFPAGLNFTLVLSDATGFGTGGTSQIYTVANSTDSSCLPATLIPLQFFFELENNTRIVQCDQINFQISGAVALPVTLRGIVPGGESWQYVTPAFLTSNNWPPGWNAKQMNWTLQLSQGTQVAFMLGDQTGPGSGGVTQLLTVSAGSSSSCLSDGYFSSTAAPAAGAIETSPASASSGTTSGSSASTSHTGAIVGGVIGGLAGIVLLTGAVMFLMRRYNKRKRQRRMQSINLQTYARGHRTRLQDSVDSKSGFIIGE</sequence>
<evidence type="ECO:0000313" key="3">
    <source>
        <dbReference type="EMBL" id="KZO97872.1"/>
    </source>
</evidence>